<organism evidence="1 2">
    <name type="scientific">Acidianus hospitalis</name>
    <dbReference type="NCBI Taxonomy" id="563177"/>
    <lineage>
        <taxon>Archaea</taxon>
        <taxon>Thermoproteota</taxon>
        <taxon>Thermoprotei</taxon>
        <taxon>Sulfolobales</taxon>
        <taxon>Sulfolobaceae</taxon>
        <taxon>Acidianus</taxon>
    </lineage>
</organism>
<gene>
    <name evidence="1" type="ORF">DDW13_01650</name>
</gene>
<accession>A0A2T9XA82</accession>
<evidence type="ECO:0000313" key="1">
    <source>
        <dbReference type="EMBL" id="PVU76961.1"/>
    </source>
</evidence>
<dbReference type="Proteomes" id="UP000245638">
    <property type="component" value="Unassembled WGS sequence"/>
</dbReference>
<sequence length="195" mass="22358">MPKKSKDKQLLPYILTPLLEKTIREYKQLYSRLCSSEPQNEYCNNPKGFYNFLSDILQELIPLISSFEVLKDIKTLNYLKSQGFYLIPVHKQDLGDGLIKENTIEKLVNSYLNIVQPKNLADGIGLLNLISAGATITTQKDGICEELNITFKYKQEEEKVKDLVIKYAQTIANKMGYEIKGRQVDSTLIKLRCCK</sequence>
<name>A0A2T9XA82_9CREN</name>
<evidence type="ECO:0000313" key="2">
    <source>
        <dbReference type="Proteomes" id="UP000245638"/>
    </source>
</evidence>
<dbReference type="AlphaFoldDB" id="A0A2T9XA82"/>
<dbReference type="EMBL" id="QEFD01000059">
    <property type="protein sequence ID" value="PVU76961.1"/>
    <property type="molecule type" value="Genomic_DNA"/>
</dbReference>
<reference evidence="1 2" key="1">
    <citation type="journal article" date="2015" name="Appl. Environ. Microbiol.">
        <title>Nanoarchaeota, Their Sulfolobales Host, and Nanoarchaeota Virus Distribution across Yellowstone National Park Hot Springs.</title>
        <authorList>
            <person name="Munson-McGee J.H."/>
            <person name="Field E.K."/>
            <person name="Bateson M."/>
            <person name="Rooney C."/>
            <person name="Stepanauskas R."/>
            <person name="Young M.J."/>
        </authorList>
    </citation>
    <scope>NUCLEOTIDE SEQUENCE [LARGE SCALE GENOMIC DNA]</scope>
    <source>
        <strain evidence="1">SCGC AC-742_N10</strain>
    </source>
</reference>
<comment type="caution">
    <text evidence="1">The sequence shown here is derived from an EMBL/GenBank/DDBJ whole genome shotgun (WGS) entry which is preliminary data.</text>
</comment>
<protein>
    <submittedName>
        <fullName evidence="1">Uncharacterized protein</fullName>
    </submittedName>
</protein>
<proteinExistence type="predicted"/>